<name>A0ABP7LCW3_9GAMM</name>
<reference evidence="2" key="1">
    <citation type="journal article" date="2019" name="Int. J. Syst. Evol. Microbiol.">
        <title>The Global Catalogue of Microorganisms (GCM) 10K type strain sequencing project: providing services to taxonomists for standard genome sequencing and annotation.</title>
        <authorList>
            <consortium name="The Broad Institute Genomics Platform"/>
            <consortium name="The Broad Institute Genome Sequencing Center for Infectious Disease"/>
            <person name="Wu L."/>
            <person name="Ma J."/>
        </authorList>
    </citation>
    <scope>NUCLEOTIDE SEQUENCE [LARGE SCALE GENOMIC DNA]</scope>
    <source>
        <strain evidence="2">JCM 16914</strain>
    </source>
</reference>
<evidence type="ECO:0000313" key="1">
    <source>
        <dbReference type="EMBL" id="GAA3897004.1"/>
    </source>
</evidence>
<keyword evidence="2" id="KW-1185">Reference proteome</keyword>
<accession>A0ABP7LCW3</accession>
<evidence type="ECO:0000313" key="2">
    <source>
        <dbReference type="Proteomes" id="UP001500133"/>
    </source>
</evidence>
<dbReference type="Proteomes" id="UP001500133">
    <property type="component" value="Unassembled WGS sequence"/>
</dbReference>
<protein>
    <submittedName>
        <fullName evidence="1">Uncharacterized protein</fullName>
    </submittedName>
</protein>
<gene>
    <name evidence="1" type="ORF">GCM10022228_04740</name>
</gene>
<sequence length="567" mass="64441">MNIIRRKVRTFLLLLKEGDWQGIAERLVRRLGPLIPGKALDHHPVIDVSLPGVDIICTPHTRFVAQRVSVSLVALGITPVRILDTPPARYARRLHIVICPQMPMKLPHCYIAFQMEQSVSSRWFNESYRKRLEGAVAIMEYSLYNVAYLQETFKLSHQQIFYTPISNLPAGCLDKGHQGDVSSLADNNTAKMYDVAFYGDANTPRRQAFLNALEKHYCVLRISEIFGDELYIQLAKARLIVNVHYYEDALLETTRLYECLSLGHAVVSEKSVDMEEHATLLPYVTFTPIGDIEAMVAAIGKRLETLSPNSFPTLPNDIAHFHFYFTRLMVALDQADACQLDNIAPPIDPEALSRGVGLSLPETYQRRAVFQAEFPDYPIFPGLRHAQGWRGCALSYRYMARQARACGLNAMEVREDDVCMDAAARQRWARACRLFDERPELDVLSGLMADIADDVAILENFEYEGEHYIVINRMTSTVCNRYGTRAMGALADWPFEDNNAERNTIDRYLERLGLSVLVPLPFIVQHRADSHSTLWHFQNTTYDALIEASEKRLMNLARQSSINHKGV</sequence>
<proteinExistence type="predicted"/>
<organism evidence="1 2">
    <name type="scientific">Halomonas cibimaris</name>
    <dbReference type="NCBI Taxonomy" id="657012"/>
    <lineage>
        <taxon>Bacteria</taxon>
        <taxon>Pseudomonadati</taxon>
        <taxon>Pseudomonadota</taxon>
        <taxon>Gammaproteobacteria</taxon>
        <taxon>Oceanospirillales</taxon>
        <taxon>Halomonadaceae</taxon>
        <taxon>Halomonas</taxon>
    </lineage>
</organism>
<dbReference type="RefSeq" id="WP_344701935.1">
    <property type="nucleotide sequence ID" value="NZ_BAAAZT010000019.1"/>
</dbReference>
<dbReference type="EMBL" id="BAAAZT010000019">
    <property type="protein sequence ID" value="GAA3897004.1"/>
    <property type="molecule type" value="Genomic_DNA"/>
</dbReference>
<comment type="caution">
    <text evidence="1">The sequence shown here is derived from an EMBL/GenBank/DDBJ whole genome shotgun (WGS) entry which is preliminary data.</text>
</comment>